<accession>A0A229US66</accession>
<dbReference type="RefSeq" id="WP_094014693.1">
    <property type="nucleotide sequence ID" value="NZ_NMQW01000014.1"/>
</dbReference>
<dbReference type="Gene3D" id="2.102.10.10">
    <property type="entry name" value="Rieske [2Fe-2S] iron-sulphur domain"/>
    <property type="match status" value="1"/>
</dbReference>
<dbReference type="InterPro" id="IPR017941">
    <property type="entry name" value="Rieske_2Fe-2S"/>
</dbReference>
<evidence type="ECO:0000313" key="8">
    <source>
        <dbReference type="Proteomes" id="UP000215509"/>
    </source>
</evidence>
<dbReference type="OrthoDB" id="9800776at2"/>
<dbReference type="InterPro" id="IPR050584">
    <property type="entry name" value="Cholesterol_7-desaturase"/>
</dbReference>
<evidence type="ECO:0000259" key="6">
    <source>
        <dbReference type="PROSITE" id="PS51296"/>
    </source>
</evidence>
<dbReference type="GO" id="GO:0016705">
    <property type="term" value="F:oxidoreductase activity, acting on paired donors, with incorporation or reduction of molecular oxygen"/>
    <property type="evidence" value="ECO:0007669"/>
    <property type="project" value="UniProtKB-ARBA"/>
</dbReference>
<dbReference type="GO" id="GO:0004497">
    <property type="term" value="F:monooxygenase activity"/>
    <property type="evidence" value="ECO:0007669"/>
    <property type="project" value="UniProtKB-ARBA"/>
</dbReference>
<name>A0A229US66_9BACL</name>
<keyword evidence="2" id="KW-0479">Metal-binding</keyword>
<dbReference type="InterPro" id="IPR036922">
    <property type="entry name" value="Rieske_2Fe-2S_sf"/>
</dbReference>
<evidence type="ECO:0000256" key="5">
    <source>
        <dbReference type="ARBA" id="ARBA00023014"/>
    </source>
</evidence>
<evidence type="ECO:0000256" key="1">
    <source>
        <dbReference type="ARBA" id="ARBA00022714"/>
    </source>
</evidence>
<keyword evidence="5" id="KW-0411">Iron-sulfur</keyword>
<evidence type="ECO:0000256" key="4">
    <source>
        <dbReference type="ARBA" id="ARBA00023004"/>
    </source>
</evidence>
<reference evidence="7 8" key="1">
    <citation type="submission" date="2017-07" db="EMBL/GenBank/DDBJ databases">
        <title>Genome sequencing and assembly of Paenibacillus rigui.</title>
        <authorList>
            <person name="Mayilraj S."/>
        </authorList>
    </citation>
    <scope>NUCLEOTIDE SEQUENCE [LARGE SCALE GENOMIC DNA]</scope>
    <source>
        <strain evidence="7 8">JCM 16352</strain>
    </source>
</reference>
<dbReference type="PANTHER" id="PTHR21266:SF59">
    <property type="entry name" value="BLR4922 PROTEIN"/>
    <property type="match status" value="1"/>
</dbReference>
<dbReference type="GO" id="GO:0046872">
    <property type="term" value="F:metal ion binding"/>
    <property type="evidence" value="ECO:0007669"/>
    <property type="project" value="UniProtKB-KW"/>
</dbReference>
<evidence type="ECO:0000256" key="2">
    <source>
        <dbReference type="ARBA" id="ARBA00022723"/>
    </source>
</evidence>
<keyword evidence="1" id="KW-0001">2Fe-2S</keyword>
<keyword evidence="3" id="KW-0560">Oxidoreductase</keyword>
<comment type="caution">
    <text evidence="7">The sequence shown here is derived from an EMBL/GenBank/DDBJ whole genome shotgun (WGS) entry which is preliminary data.</text>
</comment>
<dbReference type="AlphaFoldDB" id="A0A229US66"/>
<keyword evidence="8" id="KW-1185">Reference proteome</keyword>
<dbReference type="SUPFAM" id="SSF55961">
    <property type="entry name" value="Bet v1-like"/>
    <property type="match status" value="1"/>
</dbReference>
<dbReference type="GO" id="GO:0051537">
    <property type="term" value="F:2 iron, 2 sulfur cluster binding"/>
    <property type="evidence" value="ECO:0007669"/>
    <property type="project" value="UniProtKB-KW"/>
</dbReference>
<feature type="domain" description="Rieske" evidence="6">
    <location>
        <begin position="24"/>
        <end position="127"/>
    </location>
</feature>
<dbReference type="Gene3D" id="3.90.380.10">
    <property type="entry name" value="Naphthalene 1,2-dioxygenase Alpha Subunit, Chain A, domain 1"/>
    <property type="match status" value="1"/>
</dbReference>
<dbReference type="InterPro" id="IPR044043">
    <property type="entry name" value="VanA_C_cat"/>
</dbReference>
<dbReference type="Proteomes" id="UP000215509">
    <property type="component" value="Unassembled WGS sequence"/>
</dbReference>
<dbReference type="SUPFAM" id="SSF50022">
    <property type="entry name" value="ISP domain"/>
    <property type="match status" value="1"/>
</dbReference>
<dbReference type="Pfam" id="PF00355">
    <property type="entry name" value="Rieske"/>
    <property type="match status" value="1"/>
</dbReference>
<evidence type="ECO:0000313" key="7">
    <source>
        <dbReference type="EMBL" id="OXM86477.1"/>
    </source>
</evidence>
<dbReference type="Pfam" id="PF19112">
    <property type="entry name" value="VanA_C"/>
    <property type="match status" value="1"/>
</dbReference>
<dbReference type="EMBL" id="NMQW01000014">
    <property type="protein sequence ID" value="OXM86477.1"/>
    <property type="molecule type" value="Genomic_DNA"/>
</dbReference>
<proteinExistence type="predicted"/>
<sequence length="336" mass="37999">MVHGVNENYRAGRDEDHEVFPCTWYAVGWGKEIKTKPVKKRLLGRDVVLFRDAQGELRALHAYCPHRGADLSLGRCDGGLLQCPYHAWGFNGLGECVEIPAHPDRAIPGFAHTRSYPVSEQIGLIWLYPKTYEELEMMEPAPLSLYPVLQEPSYSLAPYDAVWKAHLTRVVESVLDVAHVPIVHNKTIGKKSTVEIKIDFEAHGDEIRIRNGGGILDYRFPQQWLLTPLKQEGSQFINYVTFTPIDKEVTAIYGLAGRNFATKVPGLNTIFSKYSSKVLKEDQAIVESQHPGPIPDSLRLEAHVQADGPQIRFRQRWYQFLTSEEPRVFIHEATGG</sequence>
<keyword evidence="4" id="KW-0408">Iron</keyword>
<dbReference type="PANTHER" id="PTHR21266">
    <property type="entry name" value="IRON-SULFUR DOMAIN CONTAINING PROTEIN"/>
    <property type="match status" value="1"/>
</dbReference>
<organism evidence="7 8">
    <name type="scientific">Paenibacillus rigui</name>
    <dbReference type="NCBI Taxonomy" id="554312"/>
    <lineage>
        <taxon>Bacteria</taxon>
        <taxon>Bacillati</taxon>
        <taxon>Bacillota</taxon>
        <taxon>Bacilli</taxon>
        <taxon>Bacillales</taxon>
        <taxon>Paenibacillaceae</taxon>
        <taxon>Paenibacillus</taxon>
    </lineage>
</organism>
<gene>
    <name evidence="7" type="ORF">CF651_09885</name>
</gene>
<dbReference type="PROSITE" id="PS51296">
    <property type="entry name" value="RIESKE"/>
    <property type="match status" value="1"/>
</dbReference>
<protein>
    <submittedName>
        <fullName evidence="7">2Fe-2S ferredoxin</fullName>
    </submittedName>
</protein>
<evidence type="ECO:0000256" key="3">
    <source>
        <dbReference type="ARBA" id="ARBA00023002"/>
    </source>
</evidence>